<accession>A0AAC9PSG7</accession>
<proteinExistence type="predicted"/>
<dbReference type="SUPFAM" id="SSF52172">
    <property type="entry name" value="CheY-like"/>
    <property type="match status" value="1"/>
</dbReference>
<reference evidence="3" key="1">
    <citation type="submission" date="2016-06" db="EMBL/GenBank/DDBJ databases">
        <title>Complete genome sequence of Actinoalloteichus fjordicus DSM 46855 (=ADI127-17), type strain of the new species Actinoalloteichus fjordicus.</title>
        <authorList>
            <person name="Ruckert C."/>
            <person name="Nouioui I."/>
            <person name="Willmese J."/>
            <person name="van Wezel G."/>
            <person name="Klenk H.-P."/>
            <person name="Kalinowski J."/>
            <person name="Zotchev S.B."/>
        </authorList>
    </citation>
    <scope>NUCLEOTIDE SEQUENCE [LARGE SCALE GENOMIC DNA]</scope>
    <source>
        <strain evidence="3">ADI127-7</strain>
    </source>
</reference>
<evidence type="ECO:0000259" key="1">
    <source>
        <dbReference type="Pfam" id="PF00072"/>
    </source>
</evidence>
<sequence length="205" mass="22885">MTCPAGRWWRGHERQHHQRGVVRSTARTLRPDLVLLDVYLPDIHGRTVLRELRTQDTTDGTVAETIVVTAAQDVETVRGAVHGGERLESFASMHRRLAAFPDEREVTQRQVDEVFGARPRSTDTSPKGVAAETASVVADTLRTATRAGLGLSATECAEQTELSRASARRYLEYFVDAGRAEVRLRYGSTGRPEWRFRWAEGGSRP</sequence>
<dbReference type="PANTHER" id="PTHR45526:SF1">
    <property type="entry name" value="TRANSCRIPTIONAL REGULATORY PROTEIN DCUR-RELATED"/>
    <property type="match status" value="1"/>
</dbReference>
<dbReference type="InterPro" id="IPR001789">
    <property type="entry name" value="Sig_transdc_resp-reg_receiver"/>
</dbReference>
<keyword evidence="3" id="KW-1185">Reference proteome</keyword>
<dbReference type="EMBL" id="CP016076">
    <property type="protein sequence ID" value="APU14990.1"/>
    <property type="molecule type" value="Genomic_DNA"/>
</dbReference>
<dbReference type="AlphaFoldDB" id="A0AAC9PSG7"/>
<name>A0AAC9PSG7_9PSEU</name>
<evidence type="ECO:0000313" key="3">
    <source>
        <dbReference type="Proteomes" id="UP000185511"/>
    </source>
</evidence>
<organism evidence="2 3">
    <name type="scientific">Actinoalloteichus fjordicus</name>
    <dbReference type="NCBI Taxonomy" id="1612552"/>
    <lineage>
        <taxon>Bacteria</taxon>
        <taxon>Bacillati</taxon>
        <taxon>Actinomycetota</taxon>
        <taxon>Actinomycetes</taxon>
        <taxon>Pseudonocardiales</taxon>
        <taxon>Pseudonocardiaceae</taxon>
        <taxon>Actinoalloteichus</taxon>
    </lineage>
</organism>
<feature type="domain" description="Response regulatory" evidence="1">
    <location>
        <begin position="25"/>
        <end position="81"/>
    </location>
</feature>
<dbReference type="GO" id="GO:0000156">
    <property type="term" value="F:phosphorelay response regulator activity"/>
    <property type="evidence" value="ECO:0007669"/>
    <property type="project" value="TreeGrafter"/>
</dbReference>
<dbReference type="Proteomes" id="UP000185511">
    <property type="component" value="Chromosome"/>
</dbReference>
<dbReference type="Gene3D" id="3.40.50.2300">
    <property type="match status" value="1"/>
</dbReference>
<gene>
    <name evidence="2" type="ORF">UA74_14670</name>
</gene>
<protein>
    <submittedName>
        <fullName evidence="2">Response regulator of citrate/malate metabolism</fullName>
    </submittedName>
</protein>
<evidence type="ECO:0000313" key="2">
    <source>
        <dbReference type="EMBL" id="APU14990.1"/>
    </source>
</evidence>
<dbReference type="PANTHER" id="PTHR45526">
    <property type="entry name" value="TRANSCRIPTIONAL REGULATORY PROTEIN DPIA"/>
    <property type="match status" value="1"/>
</dbReference>
<dbReference type="InterPro" id="IPR011006">
    <property type="entry name" value="CheY-like_superfamily"/>
</dbReference>
<dbReference type="Pfam" id="PF00072">
    <property type="entry name" value="Response_reg"/>
    <property type="match status" value="1"/>
</dbReference>
<dbReference type="KEGG" id="acad:UA74_14670"/>
<dbReference type="InterPro" id="IPR051271">
    <property type="entry name" value="2C-system_Tx_regulators"/>
</dbReference>